<dbReference type="PANTHER" id="PTHR24421:SF10">
    <property type="entry name" value="NITRATE_NITRITE SENSOR PROTEIN NARQ"/>
    <property type="match status" value="1"/>
</dbReference>
<evidence type="ECO:0000259" key="15">
    <source>
        <dbReference type="PROSITE" id="PS50113"/>
    </source>
</evidence>
<name>A0A850NHZ1_9FLAO</name>
<dbReference type="Pfam" id="PF07730">
    <property type="entry name" value="HisKA_3"/>
    <property type="match status" value="1"/>
</dbReference>
<evidence type="ECO:0000256" key="10">
    <source>
        <dbReference type="ARBA" id="ARBA00022989"/>
    </source>
</evidence>
<keyword evidence="12 13" id="KW-0472">Membrane</keyword>
<feature type="domain" description="PAC" evidence="15">
    <location>
        <begin position="321"/>
        <end position="372"/>
    </location>
</feature>
<evidence type="ECO:0000313" key="17">
    <source>
        <dbReference type="Proteomes" id="UP000558089"/>
    </source>
</evidence>
<reference evidence="16 17" key="1">
    <citation type="submission" date="2020-01" db="EMBL/GenBank/DDBJ databases">
        <title>Draft Genome Analysis of Muricauda sp. HICW Isolated from coastal seawater of PR China.</title>
        <authorList>
            <person name="Chen M.-X."/>
        </authorList>
    </citation>
    <scope>NUCLEOTIDE SEQUENCE [LARGE SCALE GENOMIC DNA]</scope>
    <source>
        <strain evidence="16 17">HICW</strain>
    </source>
</reference>
<keyword evidence="9" id="KW-0067">ATP-binding</keyword>
<dbReference type="GO" id="GO:0005524">
    <property type="term" value="F:ATP binding"/>
    <property type="evidence" value="ECO:0007669"/>
    <property type="project" value="UniProtKB-KW"/>
</dbReference>
<evidence type="ECO:0000256" key="7">
    <source>
        <dbReference type="ARBA" id="ARBA00022741"/>
    </source>
</evidence>
<keyword evidence="5" id="KW-0808">Transferase</keyword>
<evidence type="ECO:0000313" key="16">
    <source>
        <dbReference type="EMBL" id="NVN19399.1"/>
    </source>
</evidence>
<comment type="caution">
    <text evidence="16">The sequence shown here is derived from an EMBL/GenBank/DDBJ whole genome shotgun (WGS) entry which is preliminary data.</text>
</comment>
<evidence type="ECO:0000256" key="4">
    <source>
        <dbReference type="ARBA" id="ARBA00022553"/>
    </source>
</evidence>
<keyword evidence="8" id="KW-0418">Kinase</keyword>
<comment type="catalytic activity">
    <reaction evidence="1">
        <text>ATP + protein L-histidine = ADP + protein N-phospho-L-histidine.</text>
        <dbReference type="EC" id="2.7.13.3"/>
    </reaction>
</comment>
<dbReference type="InterPro" id="IPR003594">
    <property type="entry name" value="HATPase_dom"/>
</dbReference>
<comment type="subcellular location">
    <subcellularLocation>
        <location evidence="2">Membrane</location>
        <topology evidence="2">Multi-pass membrane protein</topology>
    </subcellularLocation>
</comment>
<keyword evidence="6 13" id="KW-0812">Transmembrane</keyword>
<dbReference type="SMART" id="SM00387">
    <property type="entry name" value="HATPase_c"/>
    <property type="match status" value="1"/>
</dbReference>
<dbReference type="Pfam" id="PF02518">
    <property type="entry name" value="HATPase_c"/>
    <property type="match status" value="1"/>
</dbReference>
<keyword evidence="17" id="KW-1185">Reference proteome</keyword>
<dbReference type="CDD" id="cd16917">
    <property type="entry name" value="HATPase_UhpB-NarQ-NarX-like"/>
    <property type="match status" value="1"/>
</dbReference>
<evidence type="ECO:0000256" key="1">
    <source>
        <dbReference type="ARBA" id="ARBA00000085"/>
    </source>
</evidence>
<dbReference type="EMBL" id="WYET01000007">
    <property type="protein sequence ID" value="NVN19399.1"/>
    <property type="molecule type" value="Genomic_DNA"/>
</dbReference>
<dbReference type="Gene3D" id="1.20.5.1930">
    <property type="match status" value="1"/>
</dbReference>
<dbReference type="InterPro" id="IPR035965">
    <property type="entry name" value="PAS-like_dom_sf"/>
</dbReference>
<dbReference type="GO" id="GO:0046983">
    <property type="term" value="F:protein dimerization activity"/>
    <property type="evidence" value="ECO:0007669"/>
    <property type="project" value="InterPro"/>
</dbReference>
<dbReference type="Pfam" id="PF13675">
    <property type="entry name" value="PilJ"/>
    <property type="match status" value="1"/>
</dbReference>
<evidence type="ECO:0000256" key="12">
    <source>
        <dbReference type="ARBA" id="ARBA00023136"/>
    </source>
</evidence>
<keyword evidence="11" id="KW-0902">Two-component regulatory system</keyword>
<evidence type="ECO:0000256" key="5">
    <source>
        <dbReference type="ARBA" id="ARBA00022679"/>
    </source>
</evidence>
<feature type="domain" description="Histidine kinase" evidence="14">
    <location>
        <begin position="507"/>
        <end position="602"/>
    </location>
</feature>
<dbReference type="InterPro" id="IPR000014">
    <property type="entry name" value="PAS"/>
</dbReference>
<dbReference type="PANTHER" id="PTHR24421">
    <property type="entry name" value="NITRATE/NITRITE SENSOR PROTEIN NARX-RELATED"/>
    <property type="match status" value="1"/>
</dbReference>
<evidence type="ECO:0000256" key="6">
    <source>
        <dbReference type="ARBA" id="ARBA00022692"/>
    </source>
</evidence>
<dbReference type="GO" id="GO:0000155">
    <property type="term" value="F:phosphorelay sensor kinase activity"/>
    <property type="evidence" value="ECO:0007669"/>
    <property type="project" value="InterPro"/>
</dbReference>
<evidence type="ECO:0000259" key="14">
    <source>
        <dbReference type="PROSITE" id="PS50109"/>
    </source>
</evidence>
<dbReference type="InterPro" id="IPR029095">
    <property type="entry name" value="NarX-like_N"/>
</dbReference>
<dbReference type="InterPro" id="IPR011712">
    <property type="entry name" value="Sig_transdc_His_kin_sub3_dim/P"/>
</dbReference>
<dbReference type="InterPro" id="IPR036890">
    <property type="entry name" value="HATPase_C_sf"/>
</dbReference>
<dbReference type="Pfam" id="PF13426">
    <property type="entry name" value="PAS_9"/>
    <property type="match status" value="1"/>
</dbReference>
<dbReference type="Proteomes" id="UP000558089">
    <property type="component" value="Unassembled WGS sequence"/>
</dbReference>
<evidence type="ECO:0000256" key="13">
    <source>
        <dbReference type="SAM" id="Phobius"/>
    </source>
</evidence>
<dbReference type="EC" id="2.7.13.3" evidence="3"/>
<dbReference type="Gene3D" id="3.30.565.10">
    <property type="entry name" value="Histidine kinase-like ATPase, C-terminal domain"/>
    <property type="match status" value="1"/>
</dbReference>
<sequence length="611" mass="69916">MKRSNQQQTLETSTFLRIRKWYVLALSAIALTIIIAQILIQQHLNSQLDDSRVINVAGRQRAYSQKLVKEALLLNQENLQENQRQELLKELNSTLYIWKTSHEGLQMGNDSIGLPKEDNISVLEHFDELSIHYNSMVNAIKTMLSQKDTSGKALDVLLANEGPFLEKMDTIVNEFDAISKERLQKLKAKEYLLLCFSLLILVLEVLFIFRPLSVQIKETIRNLVKSQLQSEQDAEEIKKIFEEKERSLQELKELNFVIDHAALFASGRSDGTVVFISKKFLTLLDESNIPPNTHLSEILTTDEGQRQYLGEILTKPRKSIRTEEIEIKTKAGNKLWLDMSIVPMHQTSLKQSVLLLCSDITERKNNQEKVEQLTLQNYEDRMHQKQLQASLIVEGQEEERKRIAKDIHDGIGQMLTALRFNIESINLDQKERTKEKIAYLKELTSDLIKGVRTATFNLTPPELGDHGIFPALQKMTSELGKLTGKNILFENKAEQNIRFDSLAETNIYRVTQEAVNNAIKYADANYILVSINHTDNLLSVVIDDDGKGFDPTILERPPKNNSEGGMGVFFMRERISYINGRLFINSSPGDGTRVTINYNLNETKKQKKRDV</sequence>
<dbReference type="InterPro" id="IPR005467">
    <property type="entry name" value="His_kinase_dom"/>
</dbReference>
<dbReference type="AlphaFoldDB" id="A0A850NHZ1"/>
<dbReference type="SUPFAM" id="SSF55874">
    <property type="entry name" value="ATPase domain of HSP90 chaperone/DNA topoisomerase II/histidine kinase"/>
    <property type="match status" value="1"/>
</dbReference>
<dbReference type="PROSITE" id="PS50109">
    <property type="entry name" value="HIS_KIN"/>
    <property type="match status" value="1"/>
</dbReference>
<dbReference type="PROSITE" id="PS50113">
    <property type="entry name" value="PAC"/>
    <property type="match status" value="1"/>
</dbReference>
<keyword evidence="10 13" id="KW-1133">Transmembrane helix</keyword>
<dbReference type="GO" id="GO:0016020">
    <property type="term" value="C:membrane"/>
    <property type="evidence" value="ECO:0007669"/>
    <property type="project" value="UniProtKB-SubCell"/>
</dbReference>
<dbReference type="SUPFAM" id="SSF55785">
    <property type="entry name" value="PYP-like sensor domain (PAS domain)"/>
    <property type="match status" value="1"/>
</dbReference>
<evidence type="ECO:0000256" key="9">
    <source>
        <dbReference type="ARBA" id="ARBA00022840"/>
    </source>
</evidence>
<evidence type="ECO:0000256" key="3">
    <source>
        <dbReference type="ARBA" id="ARBA00012438"/>
    </source>
</evidence>
<feature type="transmembrane region" description="Helical" evidence="13">
    <location>
        <begin position="21"/>
        <end position="40"/>
    </location>
</feature>
<protein>
    <recommendedName>
        <fullName evidence="3">histidine kinase</fullName>
        <ecNumber evidence="3">2.7.13.3</ecNumber>
    </recommendedName>
</protein>
<evidence type="ECO:0000256" key="11">
    <source>
        <dbReference type="ARBA" id="ARBA00023012"/>
    </source>
</evidence>
<dbReference type="InterPro" id="IPR050482">
    <property type="entry name" value="Sensor_HK_TwoCompSys"/>
</dbReference>
<gene>
    <name evidence="16" type="ORF">GUA46_13700</name>
</gene>
<keyword evidence="7" id="KW-0547">Nucleotide-binding</keyword>
<organism evidence="16 17">
    <name type="scientific">Flagellimonas chongwuensis</name>
    <dbReference type="NCBI Taxonomy" id="2697365"/>
    <lineage>
        <taxon>Bacteria</taxon>
        <taxon>Pseudomonadati</taxon>
        <taxon>Bacteroidota</taxon>
        <taxon>Flavobacteriia</taxon>
        <taxon>Flavobacteriales</taxon>
        <taxon>Flavobacteriaceae</taxon>
        <taxon>Flagellimonas</taxon>
    </lineage>
</organism>
<evidence type="ECO:0000256" key="2">
    <source>
        <dbReference type="ARBA" id="ARBA00004141"/>
    </source>
</evidence>
<dbReference type="Gene3D" id="3.30.450.20">
    <property type="entry name" value="PAS domain"/>
    <property type="match status" value="1"/>
</dbReference>
<proteinExistence type="predicted"/>
<accession>A0A850NHZ1</accession>
<keyword evidence="4" id="KW-0597">Phosphoprotein</keyword>
<dbReference type="NCBIfam" id="TIGR00229">
    <property type="entry name" value="sensory_box"/>
    <property type="match status" value="1"/>
</dbReference>
<dbReference type="InterPro" id="IPR000700">
    <property type="entry name" value="PAS-assoc_C"/>
</dbReference>
<evidence type="ECO:0000256" key="8">
    <source>
        <dbReference type="ARBA" id="ARBA00022777"/>
    </source>
</evidence>